<name>A0A7J8FIZ4_ROUAE</name>
<sequence>MAPKIQTPPHPTSSPAPCVQGLRAGSPDSPLSKPFRTLLLLVPSDSSSPLCQDGSLMSTSLAVDYYLVPVSRNHRWQVRGLCQQALPGPASCSFGAICGLGALVSPALLRLRLGIREASVVLLAAFSPRSLAFEPALR</sequence>
<dbReference type="Proteomes" id="UP000593571">
    <property type="component" value="Unassembled WGS sequence"/>
</dbReference>
<feature type="region of interest" description="Disordered" evidence="1">
    <location>
        <begin position="1"/>
        <end position="29"/>
    </location>
</feature>
<feature type="compositionally biased region" description="Pro residues" evidence="1">
    <location>
        <begin position="1"/>
        <end position="14"/>
    </location>
</feature>
<gene>
    <name evidence="2" type="ORF">HJG63_011987</name>
</gene>
<dbReference type="AlphaFoldDB" id="A0A7J8FIZ4"/>
<comment type="caution">
    <text evidence="2">The sequence shown here is derived from an EMBL/GenBank/DDBJ whole genome shotgun (WGS) entry which is preliminary data.</text>
</comment>
<protein>
    <submittedName>
        <fullName evidence="2">Uncharacterized protein</fullName>
    </submittedName>
</protein>
<dbReference type="EMBL" id="JACASE010000007">
    <property type="protein sequence ID" value="KAF6447560.1"/>
    <property type="molecule type" value="Genomic_DNA"/>
</dbReference>
<evidence type="ECO:0000313" key="3">
    <source>
        <dbReference type="Proteomes" id="UP000593571"/>
    </source>
</evidence>
<keyword evidence="3" id="KW-1185">Reference proteome</keyword>
<reference evidence="2 3" key="1">
    <citation type="journal article" date="2020" name="Nature">
        <title>Six reference-quality genomes reveal evolution of bat adaptations.</title>
        <authorList>
            <person name="Jebb D."/>
            <person name="Huang Z."/>
            <person name="Pippel M."/>
            <person name="Hughes G.M."/>
            <person name="Lavrichenko K."/>
            <person name="Devanna P."/>
            <person name="Winkler S."/>
            <person name="Jermiin L.S."/>
            <person name="Skirmuntt E.C."/>
            <person name="Katzourakis A."/>
            <person name="Burkitt-Gray L."/>
            <person name="Ray D.A."/>
            <person name="Sullivan K.A.M."/>
            <person name="Roscito J.G."/>
            <person name="Kirilenko B.M."/>
            <person name="Davalos L.M."/>
            <person name="Corthals A.P."/>
            <person name="Power M.L."/>
            <person name="Jones G."/>
            <person name="Ransome R.D."/>
            <person name="Dechmann D.K.N."/>
            <person name="Locatelli A.G."/>
            <person name="Puechmaille S.J."/>
            <person name="Fedrigo O."/>
            <person name="Jarvis E.D."/>
            <person name="Hiller M."/>
            <person name="Vernes S.C."/>
            <person name="Myers E.W."/>
            <person name="Teeling E.C."/>
        </authorList>
    </citation>
    <scope>NUCLEOTIDE SEQUENCE [LARGE SCALE GENOMIC DNA]</scope>
    <source>
        <strain evidence="2">MRouAeg1</strain>
        <tissue evidence="2">Muscle</tissue>
    </source>
</reference>
<proteinExistence type="predicted"/>
<organism evidence="2 3">
    <name type="scientific">Rousettus aegyptiacus</name>
    <name type="common">Egyptian fruit bat</name>
    <name type="synonym">Pteropus aegyptiacus</name>
    <dbReference type="NCBI Taxonomy" id="9407"/>
    <lineage>
        <taxon>Eukaryota</taxon>
        <taxon>Metazoa</taxon>
        <taxon>Chordata</taxon>
        <taxon>Craniata</taxon>
        <taxon>Vertebrata</taxon>
        <taxon>Euteleostomi</taxon>
        <taxon>Mammalia</taxon>
        <taxon>Eutheria</taxon>
        <taxon>Laurasiatheria</taxon>
        <taxon>Chiroptera</taxon>
        <taxon>Yinpterochiroptera</taxon>
        <taxon>Pteropodoidea</taxon>
        <taxon>Pteropodidae</taxon>
        <taxon>Rousettinae</taxon>
        <taxon>Rousettus</taxon>
    </lineage>
</organism>
<evidence type="ECO:0000256" key="1">
    <source>
        <dbReference type="SAM" id="MobiDB-lite"/>
    </source>
</evidence>
<evidence type="ECO:0000313" key="2">
    <source>
        <dbReference type="EMBL" id="KAF6447560.1"/>
    </source>
</evidence>
<accession>A0A7J8FIZ4</accession>